<dbReference type="InterPro" id="IPR012464">
    <property type="entry name" value="DUF1676"/>
</dbReference>
<evidence type="ECO:0000313" key="3">
    <source>
        <dbReference type="EMBL" id="CAH0388539.1"/>
    </source>
</evidence>
<evidence type="ECO:0000313" key="4">
    <source>
        <dbReference type="Proteomes" id="UP001152759"/>
    </source>
</evidence>
<protein>
    <recommendedName>
        <fullName evidence="5">Osiris 18</fullName>
    </recommendedName>
</protein>
<organism evidence="3 4">
    <name type="scientific">Bemisia tabaci</name>
    <name type="common">Sweetpotato whitefly</name>
    <name type="synonym">Aleurodes tabaci</name>
    <dbReference type="NCBI Taxonomy" id="7038"/>
    <lineage>
        <taxon>Eukaryota</taxon>
        <taxon>Metazoa</taxon>
        <taxon>Ecdysozoa</taxon>
        <taxon>Arthropoda</taxon>
        <taxon>Hexapoda</taxon>
        <taxon>Insecta</taxon>
        <taxon>Pterygota</taxon>
        <taxon>Neoptera</taxon>
        <taxon>Paraneoptera</taxon>
        <taxon>Hemiptera</taxon>
        <taxon>Sternorrhyncha</taxon>
        <taxon>Aleyrodoidea</taxon>
        <taxon>Aleyrodidae</taxon>
        <taxon>Aleyrodinae</taxon>
        <taxon>Bemisia</taxon>
    </lineage>
</organism>
<dbReference type="AlphaFoldDB" id="A0A9P0AAS7"/>
<dbReference type="PANTHER" id="PTHR21879:SF13">
    <property type="entry name" value="OSIRIS 18"/>
    <property type="match status" value="1"/>
</dbReference>
<dbReference type="GO" id="GO:0016020">
    <property type="term" value="C:membrane"/>
    <property type="evidence" value="ECO:0007669"/>
    <property type="project" value="TreeGrafter"/>
</dbReference>
<feature type="signal peptide" evidence="2">
    <location>
        <begin position="1"/>
        <end position="20"/>
    </location>
</feature>
<name>A0A9P0AAS7_BEMTA</name>
<dbReference type="EMBL" id="OU963865">
    <property type="protein sequence ID" value="CAH0388539.1"/>
    <property type="molecule type" value="Genomic_DNA"/>
</dbReference>
<sequence>MKPMLLGPLVVWICCGMVTARQVASGRGSDPNKVGNGEAQTLNLDEARMADQGSPYSRVPLVYGPRSARLREGATALDMVRSMYDECLSEGSFSCVKPKILAFLSASSDKENIRLTRDLSIVKAPSYVEPAPEYYLQTPDQSPDDAEKKQALRMLMLDKVDDFLSSHELQIRIPKEIISGSIAPFVPSALMKNIPQEMRIPLAEPETGKGRGLAKKVIMPFLLGLKFKATAVIPLALAFIALKTWKALTLGLLSVVLSGAMIIFKFSKPPRLVNYEVVHYQHHPPPPPPPAVVEHPIAYDHHHPYRRSVEPQQLAYSAHRV</sequence>
<gene>
    <name evidence="3" type="ORF">BEMITA_LOCUS7449</name>
</gene>
<dbReference type="PANTHER" id="PTHR21879">
    <property type="entry name" value="FI03362P-RELATED-RELATED"/>
    <property type="match status" value="1"/>
</dbReference>
<keyword evidence="1" id="KW-0812">Transmembrane</keyword>
<feature type="transmembrane region" description="Helical" evidence="1">
    <location>
        <begin position="217"/>
        <end position="240"/>
    </location>
</feature>
<evidence type="ECO:0000256" key="2">
    <source>
        <dbReference type="SAM" id="SignalP"/>
    </source>
</evidence>
<keyword evidence="4" id="KW-1185">Reference proteome</keyword>
<keyword evidence="1" id="KW-0472">Membrane</keyword>
<dbReference type="Pfam" id="PF07898">
    <property type="entry name" value="DUF1676"/>
    <property type="match status" value="1"/>
</dbReference>
<evidence type="ECO:0000256" key="1">
    <source>
        <dbReference type="SAM" id="Phobius"/>
    </source>
</evidence>
<keyword evidence="2" id="KW-0732">Signal</keyword>
<evidence type="ECO:0008006" key="5">
    <source>
        <dbReference type="Google" id="ProtNLM"/>
    </source>
</evidence>
<proteinExistence type="predicted"/>
<accession>A0A9P0AAS7</accession>
<feature type="chain" id="PRO_5040172883" description="Osiris 18" evidence="2">
    <location>
        <begin position="21"/>
        <end position="321"/>
    </location>
</feature>
<feature type="transmembrane region" description="Helical" evidence="1">
    <location>
        <begin position="247"/>
        <end position="266"/>
    </location>
</feature>
<reference evidence="3" key="1">
    <citation type="submission" date="2021-12" db="EMBL/GenBank/DDBJ databases">
        <authorList>
            <person name="King R."/>
        </authorList>
    </citation>
    <scope>NUCLEOTIDE SEQUENCE</scope>
</reference>
<keyword evidence="1" id="KW-1133">Transmembrane helix</keyword>
<dbReference type="Proteomes" id="UP001152759">
    <property type="component" value="Chromosome 4"/>
</dbReference>